<dbReference type="Gene3D" id="2.40.50.140">
    <property type="entry name" value="Nucleic acid-binding proteins"/>
    <property type="match status" value="1"/>
</dbReference>
<dbReference type="Proteomes" id="UP001209570">
    <property type="component" value="Unassembled WGS sequence"/>
</dbReference>
<accession>A0AAD5LRQ2</accession>
<comment type="caution">
    <text evidence="1">The sequence shown here is derived from an EMBL/GenBank/DDBJ whole genome shotgun (WGS) entry which is preliminary data.</text>
</comment>
<evidence type="ECO:0008006" key="3">
    <source>
        <dbReference type="Google" id="ProtNLM"/>
    </source>
</evidence>
<keyword evidence="2" id="KW-1185">Reference proteome</keyword>
<sequence length="215" mass="23656">MDSRCIKFWEDGQALVKSVGSSDASRVPQLMGKMVKELRTISRFLQKNQSQRFSDNAQQKVVDAIAAYVTFTKQHVPMATPDEKQLAEATFQAVKDGLAMPFSVFGSKQKKRLFKWYNELIGVVGGDADDALLQMAGMDGSADAAAAEKIEWSVLGIDEDGYLSLLNEETGETCETFQVKKKSAEFKRIQKALEDSDVTVATVGDTVVDIRVSEA</sequence>
<gene>
    <name evidence="1" type="ORF">P43SY_005012</name>
</gene>
<evidence type="ECO:0000313" key="2">
    <source>
        <dbReference type="Proteomes" id="UP001209570"/>
    </source>
</evidence>
<dbReference type="EMBL" id="JAKCXM010000021">
    <property type="protein sequence ID" value="KAJ0407471.1"/>
    <property type="molecule type" value="Genomic_DNA"/>
</dbReference>
<organism evidence="1 2">
    <name type="scientific">Pythium insidiosum</name>
    <name type="common">Pythiosis disease agent</name>
    <dbReference type="NCBI Taxonomy" id="114742"/>
    <lineage>
        <taxon>Eukaryota</taxon>
        <taxon>Sar</taxon>
        <taxon>Stramenopiles</taxon>
        <taxon>Oomycota</taxon>
        <taxon>Peronosporomycetes</taxon>
        <taxon>Pythiales</taxon>
        <taxon>Pythiaceae</taxon>
        <taxon>Pythium</taxon>
    </lineage>
</organism>
<reference evidence="1" key="1">
    <citation type="submission" date="2021-12" db="EMBL/GenBank/DDBJ databases">
        <title>Prjna785345.</title>
        <authorList>
            <person name="Rujirawat T."/>
            <person name="Krajaejun T."/>
        </authorList>
    </citation>
    <scope>NUCLEOTIDE SEQUENCE</scope>
    <source>
        <strain evidence="1">Pi057C3</strain>
    </source>
</reference>
<name>A0AAD5LRQ2_PYTIN</name>
<protein>
    <recommendedName>
        <fullName evidence="3">Translation elongation factor IF5A C-terminal domain-containing protein</fullName>
    </recommendedName>
</protein>
<evidence type="ECO:0000313" key="1">
    <source>
        <dbReference type="EMBL" id="KAJ0407471.1"/>
    </source>
</evidence>
<dbReference type="InterPro" id="IPR012340">
    <property type="entry name" value="NA-bd_OB-fold"/>
</dbReference>
<dbReference type="AlphaFoldDB" id="A0AAD5LRQ2"/>
<proteinExistence type="predicted"/>